<dbReference type="AlphaFoldDB" id="A0A382GY34"/>
<proteinExistence type="predicted"/>
<feature type="non-terminal residue" evidence="1">
    <location>
        <position position="1"/>
    </location>
</feature>
<protein>
    <submittedName>
        <fullName evidence="1">Uncharacterized protein</fullName>
    </submittedName>
</protein>
<accession>A0A382GY34</accession>
<name>A0A382GY34_9ZZZZ</name>
<reference evidence="1" key="1">
    <citation type="submission" date="2018-05" db="EMBL/GenBank/DDBJ databases">
        <authorList>
            <person name="Lanie J.A."/>
            <person name="Ng W.-L."/>
            <person name="Kazmierczak K.M."/>
            <person name="Andrzejewski T.M."/>
            <person name="Davidsen T.M."/>
            <person name="Wayne K.J."/>
            <person name="Tettelin H."/>
            <person name="Glass J.I."/>
            <person name="Rusch D."/>
            <person name="Podicherti R."/>
            <person name="Tsui H.-C.T."/>
            <person name="Winkler M.E."/>
        </authorList>
    </citation>
    <scope>NUCLEOTIDE SEQUENCE</scope>
</reference>
<evidence type="ECO:0000313" key="1">
    <source>
        <dbReference type="EMBL" id="SVB79854.1"/>
    </source>
</evidence>
<dbReference type="EMBL" id="UINC01058041">
    <property type="protein sequence ID" value="SVB79854.1"/>
    <property type="molecule type" value="Genomic_DNA"/>
</dbReference>
<gene>
    <name evidence="1" type="ORF">METZ01_LOCUS232708</name>
</gene>
<sequence>VTKFSGGAGGDRTPYLLNAIEALSLMSYSPTVITIKPEFSYRKVNQLCGS</sequence>
<organism evidence="1">
    <name type="scientific">marine metagenome</name>
    <dbReference type="NCBI Taxonomy" id="408172"/>
    <lineage>
        <taxon>unclassified sequences</taxon>
        <taxon>metagenomes</taxon>
        <taxon>ecological metagenomes</taxon>
    </lineage>
</organism>